<dbReference type="PANTHER" id="PTHR24422:SF21">
    <property type="entry name" value="CHEMOTAXIS PROTEIN METHYLTRANSFERASE 1"/>
    <property type="match status" value="1"/>
</dbReference>
<dbReference type="Pfam" id="PF01739">
    <property type="entry name" value="CheR"/>
    <property type="match status" value="1"/>
</dbReference>
<dbReference type="PANTHER" id="PTHR24422">
    <property type="entry name" value="CHEMOTAXIS PROTEIN METHYLTRANSFERASE"/>
    <property type="match status" value="1"/>
</dbReference>
<dbReference type="Proteomes" id="UP000231203">
    <property type="component" value="Unassembled WGS sequence"/>
</dbReference>
<dbReference type="InterPro" id="IPR022642">
    <property type="entry name" value="CheR_C"/>
</dbReference>
<dbReference type="InterPro" id="IPR029063">
    <property type="entry name" value="SAM-dependent_MTases_sf"/>
</dbReference>
<evidence type="ECO:0000313" key="7">
    <source>
        <dbReference type="EMBL" id="PIE62883.1"/>
    </source>
</evidence>
<dbReference type="SUPFAM" id="SSF47757">
    <property type="entry name" value="Chemotaxis receptor methyltransferase CheR, N-terminal domain"/>
    <property type="match status" value="1"/>
</dbReference>
<dbReference type="Gene3D" id="3.40.50.150">
    <property type="entry name" value="Vaccinia Virus protein VP39"/>
    <property type="match status" value="1"/>
</dbReference>
<keyword evidence="4" id="KW-0808">Transferase</keyword>
<dbReference type="SUPFAM" id="SSF53335">
    <property type="entry name" value="S-adenosyl-L-methionine-dependent methyltransferases"/>
    <property type="match status" value="1"/>
</dbReference>
<reference evidence="7 8" key="1">
    <citation type="submission" date="2017-10" db="EMBL/GenBank/DDBJ databases">
        <title>Novel microbial diversity and functional potential in the marine mammal oral microbiome.</title>
        <authorList>
            <person name="Dudek N.K."/>
            <person name="Sun C.L."/>
            <person name="Burstein D."/>
            <person name="Kantor R.S."/>
            <person name="Aliaga Goltsman D.S."/>
            <person name="Bik E.M."/>
            <person name="Thomas B.C."/>
            <person name="Banfield J.F."/>
            <person name="Relman D.A."/>
        </authorList>
    </citation>
    <scope>NUCLEOTIDE SEQUENCE [LARGE SCALE GENOMIC DNA]</scope>
    <source>
        <strain evidence="7">DOLJORAL78_47_202</strain>
    </source>
</reference>
<keyword evidence="5" id="KW-0949">S-adenosyl-L-methionine</keyword>
<sequence>MSNIKVTAEEFKTFATYILDISGIALGVGKEYLLETRLNPLLSKYQCHSYSDLMKKSKHGFDKKLEGEIIDAISTNETYFFRDKTPFKLLQHKILPDLIDKRSKTSIGKPTIRIWSAANSTGQEIYSIAMTMIEMGVTLDNYNIRLLGTDISDAAIAKASYGVYNKFEVARGLEPARLNRFFQPMENNTYKVKDELRAMVQFKKMNLMKPFIGIGKYDIVLCRNVMIYFTTEDRRKIYSNISKVMEPDGYLLIGSTESLVNDTDLFASFRYLNSVFYQFKR</sequence>
<dbReference type="GO" id="GO:0008983">
    <property type="term" value="F:protein-glutamate O-methyltransferase activity"/>
    <property type="evidence" value="ECO:0007669"/>
    <property type="project" value="UniProtKB-EC"/>
</dbReference>
<dbReference type="InterPro" id="IPR022641">
    <property type="entry name" value="CheR_N"/>
</dbReference>
<dbReference type="PRINTS" id="PR00996">
    <property type="entry name" value="CHERMTFRASE"/>
</dbReference>
<evidence type="ECO:0000259" key="6">
    <source>
        <dbReference type="PROSITE" id="PS50123"/>
    </source>
</evidence>
<dbReference type="PROSITE" id="PS50123">
    <property type="entry name" value="CHER"/>
    <property type="match status" value="1"/>
</dbReference>
<comment type="catalytic activity">
    <reaction evidence="1">
        <text>L-glutamyl-[protein] + S-adenosyl-L-methionine = [protein]-L-glutamate 5-O-methyl ester + S-adenosyl-L-homocysteine</text>
        <dbReference type="Rhea" id="RHEA:24452"/>
        <dbReference type="Rhea" id="RHEA-COMP:10208"/>
        <dbReference type="Rhea" id="RHEA-COMP:10311"/>
        <dbReference type="ChEBI" id="CHEBI:29973"/>
        <dbReference type="ChEBI" id="CHEBI:57856"/>
        <dbReference type="ChEBI" id="CHEBI:59789"/>
        <dbReference type="ChEBI" id="CHEBI:82795"/>
        <dbReference type="EC" id="2.1.1.80"/>
    </reaction>
</comment>
<dbReference type="InterPro" id="IPR000780">
    <property type="entry name" value="CheR_MeTrfase"/>
</dbReference>
<evidence type="ECO:0000256" key="5">
    <source>
        <dbReference type="ARBA" id="ARBA00022691"/>
    </source>
</evidence>
<protein>
    <recommendedName>
        <fullName evidence="2">protein-glutamate O-methyltransferase</fullName>
        <ecNumber evidence="2">2.1.1.80</ecNumber>
    </recommendedName>
</protein>
<evidence type="ECO:0000256" key="2">
    <source>
        <dbReference type="ARBA" id="ARBA00012534"/>
    </source>
</evidence>
<dbReference type="EC" id="2.1.1.80" evidence="2"/>
<dbReference type="AlphaFoldDB" id="A0A2G6MRZ4"/>
<dbReference type="SMART" id="SM00138">
    <property type="entry name" value="MeTrc"/>
    <property type="match status" value="1"/>
</dbReference>
<accession>A0A2G6MRZ4</accession>
<evidence type="ECO:0000256" key="4">
    <source>
        <dbReference type="ARBA" id="ARBA00022679"/>
    </source>
</evidence>
<feature type="domain" description="CheR-type methyltransferase" evidence="6">
    <location>
        <begin position="1"/>
        <end position="281"/>
    </location>
</feature>
<dbReference type="Gene3D" id="1.10.155.10">
    <property type="entry name" value="Chemotaxis receptor methyltransferase CheR, N-terminal domain"/>
    <property type="match status" value="1"/>
</dbReference>
<evidence type="ECO:0000256" key="3">
    <source>
        <dbReference type="ARBA" id="ARBA00022603"/>
    </source>
</evidence>
<dbReference type="InterPro" id="IPR036804">
    <property type="entry name" value="CheR_N_sf"/>
</dbReference>
<keyword evidence="3" id="KW-0489">Methyltransferase</keyword>
<name>A0A2G6MRZ4_9BACT</name>
<organism evidence="7 8">
    <name type="scientific">Desulfobacter postgatei</name>
    <dbReference type="NCBI Taxonomy" id="2293"/>
    <lineage>
        <taxon>Bacteria</taxon>
        <taxon>Pseudomonadati</taxon>
        <taxon>Thermodesulfobacteriota</taxon>
        <taxon>Desulfobacteria</taxon>
        <taxon>Desulfobacterales</taxon>
        <taxon>Desulfobacteraceae</taxon>
        <taxon>Desulfobacter</taxon>
    </lineage>
</organism>
<evidence type="ECO:0000256" key="1">
    <source>
        <dbReference type="ARBA" id="ARBA00001541"/>
    </source>
</evidence>
<dbReference type="Pfam" id="PF03705">
    <property type="entry name" value="CheR_N"/>
    <property type="match status" value="1"/>
</dbReference>
<dbReference type="EMBL" id="PDTI01000026">
    <property type="protein sequence ID" value="PIE62883.1"/>
    <property type="molecule type" value="Genomic_DNA"/>
</dbReference>
<dbReference type="GO" id="GO:0032259">
    <property type="term" value="P:methylation"/>
    <property type="evidence" value="ECO:0007669"/>
    <property type="project" value="UniProtKB-KW"/>
</dbReference>
<evidence type="ECO:0000313" key="8">
    <source>
        <dbReference type="Proteomes" id="UP000231203"/>
    </source>
</evidence>
<gene>
    <name evidence="7" type="ORF">CSA25_03035</name>
</gene>
<comment type="caution">
    <text evidence="7">The sequence shown here is derived from an EMBL/GenBank/DDBJ whole genome shotgun (WGS) entry which is preliminary data.</text>
</comment>
<dbReference type="InterPro" id="IPR050903">
    <property type="entry name" value="Bact_Chemotaxis_MeTrfase"/>
</dbReference>
<proteinExistence type="predicted"/>